<gene>
    <name evidence="2" type="ORF">BC739_007979</name>
</gene>
<organism evidence="2 3">
    <name type="scientific">Kutzneria viridogrisea</name>
    <dbReference type="NCBI Taxonomy" id="47990"/>
    <lineage>
        <taxon>Bacteria</taxon>
        <taxon>Bacillati</taxon>
        <taxon>Actinomycetota</taxon>
        <taxon>Actinomycetes</taxon>
        <taxon>Pseudonocardiales</taxon>
        <taxon>Pseudonocardiaceae</taxon>
        <taxon>Kutzneria</taxon>
    </lineage>
</organism>
<dbReference type="Pfam" id="PF07969">
    <property type="entry name" value="Amidohydro_3"/>
    <property type="match status" value="1"/>
</dbReference>
<protein>
    <submittedName>
        <fullName evidence="2">Cytosine deaminase</fullName>
        <ecNumber evidence="2">3.5.4.1</ecNumber>
    </submittedName>
</protein>
<evidence type="ECO:0000259" key="1">
    <source>
        <dbReference type="Pfam" id="PF07969"/>
    </source>
</evidence>
<reference evidence="2 3" key="1">
    <citation type="submission" date="2020-08" db="EMBL/GenBank/DDBJ databases">
        <title>Genomic Encyclopedia of Archaeal and Bacterial Type Strains, Phase II (KMG-II): from individual species to whole genera.</title>
        <authorList>
            <person name="Goeker M."/>
        </authorList>
    </citation>
    <scope>NUCLEOTIDE SEQUENCE [LARGE SCALE GENOMIC DNA]</scope>
    <source>
        <strain evidence="2 3">DSM 43850</strain>
    </source>
</reference>
<dbReference type="CDD" id="cd01293">
    <property type="entry name" value="Bact_CD"/>
    <property type="match status" value="1"/>
</dbReference>
<dbReference type="InterPro" id="IPR032466">
    <property type="entry name" value="Metal_Hydrolase"/>
</dbReference>
<keyword evidence="3" id="KW-1185">Reference proteome</keyword>
<name>A0ABR6BUY9_9PSEU</name>
<dbReference type="SUPFAM" id="SSF51338">
    <property type="entry name" value="Composite domain of metallo-dependent hydrolases"/>
    <property type="match status" value="1"/>
</dbReference>
<dbReference type="InterPro" id="IPR052349">
    <property type="entry name" value="Metallo-hydrolase_Enzymes"/>
</dbReference>
<sequence>MSAGALLLSGARLAGGALGDVLLTDGRIAAVGEPGSLPATAQRLDLSGYLLLPAPAEPHAHLDKALTLTAAPNPSGDLAGAIEAWQRYSPTMRHEDIVARATEAVLLSLSHGATAVRSHVDVNSGVGLKCLEALLAVREAVRGQLDLQLVALTGIPMTGAAGADNLALLRGALELGADVVGACPYLDPDPEQCHRICLELAAEFGVPIDLHTDETIDPQVLTLPYFAELVARTGFPHGATASHCVSLGVQPPEVAQDVAERVAAAGIAVVCLPQTNLYLQARACPSAPPRGLTALRALLAAGATVAGGGDNVQDPFNQAGRGDPLETASLLVTAGHLLPEQAYAAISTAARAAMGLPEVRVAAGFPAELMAIRASTVGEAVAGASPDRIVLHRGRVVGRTSVRREFPLLRTDELLAENG</sequence>
<comment type="caution">
    <text evidence="2">The sequence shown here is derived from an EMBL/GenBank/DDBJ whole genome shotgun (WGS) entry which is preliminary data.</text>
</comment>
<dbReference type="InterPro" id="IPR011059">
    <property type="entry name" value="Metal-dep_hydrolase_composite"/>
</dbReference>
<feature type="domain" description="Amidohydrolase 3" evidence="1">
    <location>
        <begin position="163"/>
        <end position="373"/>
    </location>
</feature>
<dbReference type="RefSeq" id="WP_182840033.1">
    <property type="nucleotide sequence ID" value="NZ_BAAABQ010000070.1"/>
</dbReference>
<accession>A0ABR6BUY9</accession>
<dbReference type="GO" id="GO:0004131">
    <property type="term" value="F:cytosine deaminase activity"/>
    <property type="evidence" value="ECO:0007669"/>
    <property type="project" value="UniProtKB-EC"/>
</dbReference>
<dbReference type="EC" id="3.5.4.1" evidence="2"/>
<evidence type="ECO:0000313" key="3">
    <source>
        <dbReference type="Proteomes" id="UP000517916"/>
    </source>
</evidence>
<keyword evidence="2" id="KW-0378">Hydrolase</keyword>
<dbReference type="InterPro" id="IPR013108">
    <property type="entry name" value="Amidohydro_3"/>
</dbReference>
<dbReference type="SUPFAM" id="SSF51556">
    <property type="entry name" value="Metallo-dependent hydrolases"/>
    <property type="match status" value="1"/>
</dbReference>
<evidence type="ECO:0000313" key="2">
    <source>
        <dbReference type="EMBL" id="MBA8930732.1"/>
    </source>
</evidence>
<dbReference type="Gene3D" id="2.30.40.10">
    <property type="entry name" value="Urease, subunit C, domain 1"/>
    <property type="match status" value="1"/>
</dbReference>
<dbReference type="Proteomes" id="UP000517916">
    <property type="component" value="Unassembled WGS sequence"/>
</dbReference>
<proteinExistence type="predicted"/>
<dbReference type="Gene3D" id="3.20.20.140">
    <property type="entry name" value="Metal-dependent hydrolases"/>
    <property type="match status" value="1"/>
</dbReference>
<dbReference type="PANTHER" id="PTHR32027:SF9">
    <property type="entry name" value="BLL3847 PROTEIN"/>
    <property type="match status" value="1"/>
</dbReference>
<dbReference type="PANTHER" id="PTHR32027">
    <property type="entry name" value="CYTOSINE DEAMINASE"/>
    <property type="match status" value="1"/>
</dbReference>
<dbReference type="EMBL" id="JACJID010000007">
    <property type="protein sequence ID" value="MBA8930732.1"/>
    <property type="molecule type" value="Genomic_DNA"/>
</dbReference>